<proteinExistence type="predicted"/>
<protein>
    <submittedName>
        <fullName evidence="1">Uncharacterized protein</fullName>
    </submittedName>
</protein>
<evidence type="ECO:0000313" key="2">
    <source>
        <dbReference type="Proteomes" id="UP000218164"/>
    </source>
</evidence>
<accession>A0A2A2HUI6</accession>
<dbReference type="AlphaFoldDB" id="A0A2A2HUI6"/>
<organism evidence="1 2">
    <name type="scientific">Methanosarcina spelaei</name>
    <dbReference type="NCBI Taxonomy" id="1036679"/>
    <lineage>
        <taxon>Archaea</taxon>
        <taxon>Methanobacteriati</taxon>
        <taxon>Methanobacteriota</taxon>
        <taxon>Stenosarchaea group</taxon>
        <taxon>Methanomicrobia</taxon>
        <taxon>Methanosarcinales</taxon>
        <taxon>Methanosarcinaceae</taxon>
        <taxon>Methanosarcina</taxon>
    </lineage>
</organism>
<dbReference type="RefSeq" id="WP_095644210.1">
    <property type="nucleotide sequence ID" value="NZ_LMVP01000152.1"/>
</dbReference>
<comment type="caution">
    <text evidence="1">The sequence shown here is derived from an EMBL/GenBank/DDBJ whole genome shotgun (WGS) entry which is preliminary data.</text>
</comment>
<sequence length="98" mass="11289">MFLHSRDKQDPDWTKSDLLKIAENDHQTTQAGPKSSSLENSDHRPCCHFTFIDSTHFLIQPSEFSTVIHRVELYLGGICAVNGRVILVELHWQSYIYS</sequence>
<dbReference type="EMBL" id="LMVP01000152">
    <property type="protein sequence ID" value="PAV12950.1"/>
    <property type="molecule type" value="Genomic_DNA"/>
</dbReference>
<keyword evidence="2" id="KW-1185">Reference proteome</keyword>
<evidence type="ECO:0000313" key="1">
    <source>
        <dbReference type="EMBL" id="PAV12950.1"/>
    </source>
</evidence>
<reference evidence="1 2" key="1">
    <citation type="journal article" date="2017" name="BMC Genomics">
        <title>Genomic analysis of methanogenic archaea reveals a shift towards energy conservation.</title>
        <authorList>
            <person name="Gilmore S.P."/>
            <person name="Henske J.K."/>
            <person name="Sexton J.A."/>
            <person name="Solomon K.V."/>
            <person name="Seppala S."/>
            <person name="Yoo J.I."/>
            <person name="Huyett L.M."/>
            <person name="Pressman A."/>
            <person name="Cogan J.Z."/>
            <person name="Kivenson V."/>
            <person name="Peng X."/>
            <person name="Tan Y."/>
            <person name="Valentine D.L."/>
            <person name="O'Malley M.A."/>
        </authorList>
    </citation>
    <scope>NUCLEOTIDE SEQUENCE [LARGE SCALE GENOMIC DNA]</scope>
    <source>
        <strain evidence="1 2">MC-15</strain>
    </source>
</reference>
<dbReference type="Proteomes" id="UP000218164">
    <property type="component" value="Unassembled WGS sequence"/>
</dbReference>
<name>A0A2A2HUI6_9EURY</name>
<gene>
    <name evidence="1" type="ORF">ASJ81_19235</name>
</gene>